<keyword evidence="11" id="KW-0812">Transmembrane</keyword>
<dbReference type="PRINTS" id="PR00465">
    <property type="entry name" value="EP450IV"/>
</dbReference>
<comment type="pathway">
    <text evidence="2">Secondary metabolite biosynthesis.</text>
</comment>
<gene>
    <name evidence="12" type="ORF">WOLCODRAFT_162280</name>
</gene>
<dbReference type="InterPro" id="IPR002403">
    <property type="entry name" value="Cyt_P450_E_grp-IV"/>
</dbReference>
<keyword evidence="11" id="KW-0472">Membrane</keyword>
<feature type="transmembrane region" description="Helical" evidence="11">
    <location>
        <begin position="20"/>
        <end position="43"/>
    </location>
</feature>
<keyword evidence="7 9" id="KW-0408">Iron</keyword>
<dbReference type="InterPro" id="IPR050121">
    <property type="entry name" value="Cytochrome_P450_monoxygenase"/>
</dbReference>
<dbReference type="GO" id="GO:0005506">
    <property type="term" value="F:iron ion binding"/>
    <property type="evidence" value="ECO:0007669"/>
    <property type="project" value="InterPro"/>
</dbReference>
<dbReference type="GO" id="GO:0016705">
    <property type="term" value="F:oxidoreductase activity, acting on paired donors, with incorporation or reduction of molecular oxygen"/>
    <property type="evidence" value="ECO:0007669"/>
    <property type="project" value="InterPro"/>
</dbReference>
<feature type="compositionally biased region" description="Basic and acidic residues" evidence="10">
    <location>
        <begin position="213"/>
        <end position="226"/>
    </location>
</feature>
<evidence type="ECO:0000256" key="7">
    <source>
        <dbReference type="ARBA" id="ARBA00023004"/>
    </source>
</evidence>
<dbReference type="PANTHER" id="PTHR24305">
    <property type="entry name" value="CYTOCHROME P450"/>
    <property type="match status" value="1"/>
</dbReference>
<keyword evidence="13" id="KW-1185">Reference proteome</keyword>
<feature type="region of interest" description="Disordered" evidence="10">
    <location>
        <begin position="211"/>
        <end position="244"/>
    </location>
</feature>
<keyword evidence="4 9" id="KW-0349">Heme</keyword>
<dbReference type="SUPFAM" id="SSF48264">
    <property type="entry name" value="Cytochrome P450"/>
    <property type="match status" value="2"/>
</dbReference>
<dbReference type="GO" id="GO:0020037">
    <property type="term" value="F:heme binding"/>
    <property type="evidence" value="ECO:0007669"/>
    <property type="project" value="InterPro"/>
</dbReference>
<feature type="region of interest" description="Disordered" evidence="10">
    <location>
        <begin position="537"/>
        <end position="566"/>
    </location>
</feature>
<feature type="binding site" description="axial binding residue" evidence="9">
    <location>
        <position position="586"/>
    </location>
    <ligand>
        <name>heme</name>
        <dbReference type="ChEBI" id="CHEBI:30413"/>
    </ligand>
    <ligandPart>
        <name>Fe</name>
        <dbReference type="ChEBI" id="CHEBI:18248"/>
    </ligandPart>
</feature>
<dbReference type="Gene3D" id="1.10.630.10">
    <property type="entry name" value="Cytochrome P450"/>
    <property type="match status" value="2"/>
</dbReference>
<dbReference type="Proteomes" id="UP000218811">
    <property type="component" value="Unassembled WGS sequence"/>
</dbReference>
<comment type="similarity">
    <text evidence="3">Belongs to the cytochrome P450 family.</text>
</comment>
<evidence type="ECO:0000256" key="8">
    <source>
        <dbReference type="ARBA" id="ARBA00023033"/>
    </source>
</evidence>
<name>A0A2H3JDQ4_WOLCO</name>
<evidence type="ECO:0000313" key="12">
    <source>
        <dbReference type="EMBL" id="PCH40336.1"/>
    </source>
</evidence>
<dbReference type="InterPro" id="IPR001128">
    <property type="entry name" value="Cyt_P450"/>
</dbReference>
<evidence type="ECO:0000256" key="1">
    <source>
        <dbReference type="ARBA" id="ARBA00001971"/>
    </source>
</evidence>
<evidence type="ECO:0000256" key="4">
    <source>
        <dbReference type="ARBA" id="ARBA00022617"/>
    </source>
</evidence>
<organism evidence="12 13">
    <name type="scientific">Wolfiporia cocos (strain MD-104)</name>
    <name type="common">Brown rot fungus</name>
    <dbReference type="NCBI Taxonomy" id="742152"/>
    <lineage>
        <taxon>Eukaryota</taxon>
        <taxon>Fungi</taxon>
        <taxon>Dikarya</taxon>
        <taxon>Basidiomycota</taxon>
        <taxon>Agaricomycotina</taxon>
        <taxon>Agaricomycetes</taxon>
        <taxon>Polyporales</taxon>
        <taxon>Phaeolaceae</taxon>
        <taxon>Wolfiporia</taxon>
    </lineage>
</organism>
<evidence type="ECO:0008006" key="14">
    <source>
        <dbReference type="Google" id="ProtNLM"/>
    </source>
</evidence>
<evidence type="ECO:0000256" key="2">
    <source>
        <dbReference type="ARBA" id="ARBA00005179"/>
    </source>
</evidence>
<feature type="region of interest" description="Disordered" evidence="10">
    <location>
        <begin position="162"/>
        <end position="191"/>
    </location>
</feature>
<dbReference type="EMBL" id="KB468053">
    <property type="protein sequence ID" value="PCH40336.1"/>
    <property type="molecule type" value="Genomic_DNA"/>
</dbReference>
<keyword evidence="5 9" id="KW-0479">Metal-binding</keyword>
<evidence type="ECO:0000256" key="11">
    <source>
        <dbReference type="SAM" id="Phobius"/>
    </source>
</evidence>
<dbReference type="OrthoDB" id="1470350at2759"/>
<evidence type="ECO:0000313" key="13">
    <source>
        <dbReference type="Proteomes" id="UP000218811"/>
    </source>
</evidence>
<dbReference type="Pfam" id="PF00067">
    <property type="entry name" value="p450"/>
    <property type="match status" value="1"/>
</dbReference>
<accession>A0A2H3JDQ4</accession>
<comment type="cofactor">
    <cofactor evidence="1 9">
        <name>heme</name>
        <dbReference type="ChEBI" id="CHEBI:30413"/>
    </cofactor>
</comment>
<dbReference type="InterPro" id="IPR036396">
    <property type="entry name" value="Cyt_P450_sf"/>
</dbReference>
<proteinExistence type="inferred from homology"/>
<keyword evidence="8" id="KW-0503">Monooxygenase</keyword>
<keyword evidence="11" id="KW-1133">Transmembrane helix</keyword>
<evidence type="ECO:0000256" key="3">
    <source>
        <dbReference type="ARBA" id="ARBA00010617"/>
    </source>
</evidence>
<evidence type="ECO:0000256" key="5">
    <source>
        <dbReference type="ARBA" id="ARBA00022723"/>
    </source>
</evidence>
<keyword evidence="6" id="KW-0560">Oxidoreductase</keyword>
<evidence type="ECO:0000256" key="10">
    <source>
        <dbReference type="SAM" id="MobiDB-lite"/>
    </source>
</evidence>
<dbReference type="STRING" id="742152.A0A2H3JDQ4"/>
<evidence type="ECO:0000256" key="9">
    <source>
        <dbReference type="PIRSR" id="PIRSR602403-1"/>
    </source>
</evidence>
<dbReference type="PRINTS" id="PR00385">
    <property type="entry name" value="P450"/>
</dbReference>
<dbReference type="GO" id="GO:0004497">
    <property type="term" value="F:monooxygenase activity"/>
    <property type="evidence" value="ECO:0007669"/>
    <property type="project" value="UniProtKB-KW"/>
</dbReference>
<dbReference type="AlphaFoldDB" id="A0A2H3JDQ4"/>
<dbReference type="PANTHER" id="PTHR24305:SF166">
    <property type="entry name" value="CYTOCHROME P450 12A4, MITOCHONDRIAL-RELATED"/>
    <property type="match status" value="1"/>
</dbReference>
<reference evidence="12 13" key="1">
    <citation type="journal article" date="2012" name="Science">
        <title>The Paleozoic origin of enzymatic lignin decomposition reconstructed from 31 fungal genomes.</title>
        <authorList>
            <person name="Floudas D."/>
            <person name="Binder M."/>
            <person name="Riley R."/>
            <person name="Barry K."/>
            <person name="Blanchette R.A."/>
            <person name="Henrissat B."/>
            <person name="Martinez A.T."/>
            <person name="Otillar R."/>
            <person name="Spatafora J.W."/>
            <person name="Yadav J.S."/>
            <person name="Aerts A."/>
            <person name="Benoit I."/>
            <person name="Boyd A."/>
            <person name="Carlson A."/>
            <person name="Copeland A."/>
            <person name="Coutinho P.M."/>
            <person name="de Vries R.P."/>
            <person name="Ferreira P."/>
            <person name="Findley K."/>
            <person name="Foster B."/>
            <person name="Gaskell J."/>
            <person name="Glotzer D."/>
            <person name="Gorecki P."/>
            <person name="Heitman J."/>
            <person name="Hesse C."/>
            <person name="Hori C."/>
            <person name="Igarashi K."/>
            <person name="Jurgens J.A."/>
            <person name="Kallen N."/>
            <person name="Kersten P."/>
            <person name="Kohler A."/>
            <person name="Kuees U."/>
            <person name="Kumar T.K.A."/>
            <person name="Kuo A."/>
            <person name="LaButti K."/>
            <person name="Larrondo L.F."/>
            <person name="Lindquist E."/>
            <person name="Ling A."/>
            <person name="Lombard V."/>
            <person name="Lucas S."/>
            <person name="Lundell T."/>
            <person name="Martin R."/>
            <person name="McLaughlin D.J."/>
            <person name="Morgenstern I."/>
            <person name="Morin E."/>
            <person name="Murat C."/>
            <person name="Nagy L.G."/>
            <person name="Nolan M."/>
            <person name="Ohm R.A."/>
            <person name="Patyshakuliyeva A."/>
            <person name="Rokas A."/>
            <person name="Ruiz-Duenas F.J."/>
            <person name="Sabat G."/>
            <person name="Salamov A."/>
            <person name="Samejima M."/>
            <person name="Schmutz J."/>
            <person name="Slot J.C."/>
            <person name="St John F."/>
            <person name="Stenlid J."/>
            <person name="Sun H."/>
            <person name="Sun S."/>
            <person name="Syed K."/>
            <person name="Tsang A."/>
            <person name="Wiebenga A."/>
            <person name="Young D."/>
            <person name="Pisabarro A."/>
            <person name="Eastwood D.C."/>
            <person name="Martin F."/>
            <person name="Cullen D."/>
            <person name="Grigoriev I.V."/>
            <person name="Hibbett D.S."/>
        </authorList>
    </citation>
    <scope>NUCLEOTIDE SEQUENCE [LARGE SCALE GENOMIC DNA]</scope>
    <source>
        <strain evidence="12 13">MD-104</strain>
    </source>
</reference>
<sequence>MSSPLLLDVVAKAHEMLTVGTVVVLVFTLVVTYVTSTFLQLLIRQARSPLRHLNGPQSQSFFMGNLQEMHDQENNNLIARWEQQYGNTFVYRGFIGGCRLMTTDPVAIAHIMGRAYEYPKPDFLRESLSSMAAGNEGLLTVEGEDHRRQLRDIWYDISSSPHPHLSSDDHRFRHSPSDPFAGKQKDTSSGHTTSILLKPFSAFVSSKVPASRQTDKGLELPRHSSDLDEPPASAPRTPSPDTPALTKVDVLPWLARATLDVIGEAGFGYYFDSLPAAMQGAGHENELARAFGTIFNSARKFRVITILQAWFPILLRFRTNNATMQEAQDTMRRIGLALIEERQAKFVAEKAAADHKRSAIGDEQVVEGRDLLSVLIRSNISSIPSQRLTLNETLCQISTFLSAGHETVSSALTWTLYALARAPHVQNKLREQLRALPTTAFNAATPLPPPLFYAIFRNPYIDAVVREALRLHAPVTATMRVAAQDDIVPVSRPFCDRYGRKRDGIRLRRGDIITIPLQAMNRSTEVWGEDAAEFRPERWEGIGDDEEGQTSGVRQGRGQRGQGPPGLWGNIMTFGNGNPIIGNRACIGFRFAINEMKIFLAVLVRDLEFSIDPSIEVEKKINVVTRPCVKSEPDMGNQMPLYIRPIPP</sequence>
<evidence type="ECO:0000256" key="6">
    <source>
        <dbReference type="ARBA" id="ARBA00023002"/>
    </source>
</evidence>
<protein>
    <recommendedName>
        <fullName evidence="14">Cytochrome P450</fullName>
    </recommendedName>
</protein>